<dbReference type="PANTHER" id="PTHR36456:SF1">
    <property type="entry name" value="UPF0232 PROTEIN SCO3875"/>
    <property type="match status" value="1"/>
</dbReference>
<dbReference type="AlphaFoldDB" id="A0A3M8X6H7"/>
<comment type="caution">
    <text evidence="1">The sequence shown here is derived from an EMBL/GenBank/DDBJ whole genome shotgun (WGS) entry which is preliminary data.</text>
</comment>
<name>A0A3M8X6H7_9ACTN</name>
<proteinExistence type="predicted"/>
<evidence type="ECO:0000313" key="2">
    <source>
        <dbReference type="Proteomes" id="UP000275401"/>
    </source>
</evidence>
<dbReference type="RefSeq" id="WP_123098327.1">
    <property type="nucleotide sequence ID" value="NZ_RIBZ01000031.1"/>
</dbReference>
<organism evidence="1 2">
    <name type="scientific">Streptomyces botrytidirepellens</name>
    <dbReference type="NCBI Taxonomy" id="2486417"/>
    <lineage>
        <taxon>Bacteria</taxon>
        <taxon>Bacillati</taxon>
        <taxon>Actinomycetota</taxon>
        <taxon>Actinomycetes</taxon>
        <taxon>Kitasatosporales</taxon>
        <taxon>Streptomycetaceae</taxon>
        <taxon>Streptomyces</taxon>
    </lineage>
</organism>
<dbReference type="Pfam" id="PF05258">
    <property type="entry name" value="DciA"/>
    <property type="match status" value="2"/>
</dbReference>
<dbReference type="Proteomes" id="UP000275401">
    <property type="component" value="Unassembled WGS sequence"/>
</dbReference>
<accession>A0A3M8X6H7</accession>
<protein>
    <submittedName>
        <fullName evidence="1">DUF721 domain-containing protein</fullName>
    </submittedName>
</protein>
<dbReference type="PANTHER" id="PTHR36456">
    <property type="entry name" value="UPF0232 PROTEIN SCO3875"/>
    <property type="match status" value="1"/>
</dbReference>
<dbReference type="EMBL" id="RIBZ01000031">
    <property type="protein sequence ID" value="RNG37998.1"/>
    <property type="molecule type" value="Genomic_DNA"/>
</dbReference>
<keyword evidence="2" id="KW-1185">Reference proteome</keyword>
<dbReference type="InterPro" id="IPR007922">
    <property type="entry name" value="DciA-like"/>
</dbReference>
<reference evidence="1 2" key="1">
    <citation type="submission" date="2018-11" db="EMBL/GenBank/DDBJ databases">
        <title>The Potential of Streptomyces as Biocontrol Agents against the Tomato grey mould, Botrytis cinerea (Gray mold) Frontiers in Microbiology.</title>
        <authorList>
            <person name="Li D."/>
        </authorList>
    </citation>
    <scope>NUCLEOTIDE SEQUENCE [LARGE SCALE GENOMIC DNA]</scope>
    <source>
        <strain evidence="1 2">NEAU-LD23</strain>
    </source>
</reference>
<evidence type="ECO:0000313" key="1">
    <source>
        <dbReference type="EMBL" id="RNG37998.1"/>
    </source>
</evidence>
<sequence>MGPDGHAGSWITDEGRTSTMALTQPEWFGDLDAWWTSAVGDDVARHVEPVGIDDRGRLHVRCSSPAWRTQTRLLAAGMTARINELLDADAKLSGIIVQTIIGLVPQIIRDRWLDIVGEDLADQVEPVSLGAQDQELYTVAASSWARDQAVQRAPQILARIRELIGAQCTITRWFPSTLKPVVVLIAASPSLTGRQAVEDVLLQTWHDAIEAFGIEHTLVLEHGCETQADRFIQEWAASLQLPDGTGPMSFSIPVDTAPRHPDLCLALTRRTDETLPLEEHAAAAGIPLQRCVLV</sequence>
<gene>
    <name evidence="1" type="ORF">EEJ42_02105</name>
</gene>